<evidence type="ECO:0000313" key="2">
    <source>
        <dbReference type="EMBL" id="MFB9739132.1"/>
    </source>
</evidence>
<protein>
    <submittedName>
        <fullName evidence="2">Uncharacterized protein</fullName>
    </submittedName>
</protein>
<feature type="region of interest" description="Disordered" evidence="1">
    <location>
        <begin position="36"/>
        <end position="69"/>
    </location>
</feature>
<feature type="non-terminal residue" evidence="2">
    <location>
        <position position="1"/>
    </location>
</feature>
<dbReference type="Proteomes" id="UP001589703">
    <property type="component" value="Unassembled WGS sequence"/>
</dbReference>
<comment type="caution">
    <text evidence="2">The sequence shown here is derived from an EMBL/GenBank/DDBJ whole genome shotgun (WGS) entry which is preliminary data.</text>
</comment>
<feature type="region of interest" description="Disordered" evidence="1">
    <location>
        <begin position="1"/>
        <end position="21"/>
    </location>
</feature>
<feature type="compositionally biased region" description="Basic and acidic residues" evidence="1">
    <location>
        <begin position="1"/>
        <end position="10"/>
    </location>
</feature>
<dbReference type="RefSeq" id="WP_385860231.1">
    <property type="nucleotide sequence ID" value="NZ_JBHMAR010000072.1"/>
</dbReference>
<proteinExistence type="predicted"/>
<evidence type="ECO:0000313" key="3">
    <source>
        <dbReference type="Proteomes" id="UP001589703"/>
    </source>
</evidence>
<evidence type="ECO:0000256" key="1">
    <source>
        <dbReference type="SAM" id="MobiDB-lite"/>
    </source>
</evidence>
<name>A0ABV5VMS4_9ACTN</name>
<sequence length="69" mass="7520">PSGLRPEKRTGALRAPAAPAPRERMRLAPLTARRHALRAPRQPQGRRLALRGAAGLRPTRGLRCAPADR</sequence>
<organism evidence="2 3">
    <name type="scientific">Streptomyces thermocoprophilus</name>
    <dbReference type="NCBI Taxonomy" id="78356"/>
    <lineage>
        <taxon>Bacteria</taxon>
        <taxon>Bacillati</taxon>
        <taxon>Actinomycetota</taxon>
        <taxon>Actinomycetes</taxon>
        <taxon>Kitasatosporales</taxon>
        <taxon>Streptomycetaceae</taxon>
        <taxon>Streptomyces</taxon>
    </lineage>
</organism>
<reference evidence="2 3" key="1">
    <citation type="submission" date="2024-09" db="EMBL/GenBank/DDBJ databases">
        <authorList>
            <person name="Sun Q."/>
            <person name="Mori K."/>
        </authorList>
    </citation>
    <scope>NUCLEOTIDE SEQUENCE [LARGE SCALE GENOMIC DNA]</scope>
    <source>
        <strain evidence="2 3">JCM 10918</strain>
    </source>
</reference>
<keyword evidence="3" id="KW-1185">Reference proteome</keyword>
<dbReference type="EMBL" id="JBHMAR010000072">
    <property type="protein sequence ID" value="MFB9739132.1"/>
    <property type="molecule type" value="Genomic_DNA"/>
</dbReference>
<accession>A0ABV5VMS4</accession>
<gene>
    <name evidence="2" type="ORF">ACFFRO_29135</name>
</gene>
<feature type="compositionally biased region" description="Low complexity" evidence="1">
    <location>
        <begin position="45"/>
        <end position="63"/>
    </location>
</feature>